<comment type="caution">
    <text evidence="3">The sequence shown here is derived from an EMBL/GenBank/DDBJ whole genome shotgun (WGS) entry which is preliminary data.</text>
</comment>
<keyword evidence="2" id="KW-0812">Transmembrane</keyword>
<dbReference type="OrthoDB" id="5400539at2759"/>
<gene>
    <name evidence="3" type="ORF">K461DRAFT_311164</name>
</gene>
<proteinExistence type="predicted"/>
<organism evidence="3 4">
    <name type="scientific">Myriangium duriaei CBS 260.36</name>
    <dbReference type="NCBI Taxonomy" id="1168546"/>
    <lineage>
        <taxon>Eukaryota</taxon>
        <taxon>Fungi</taxon>
        <taxon>Dikarya</taxon>
        <taxon>Ascomycota</taxon>
        <taxon>Pezizomycotina</taxon>
        <taxon>Dothideomycetes</taxon>
        <taxon>Dothideomycetidae</taxon>
        <taxon>Myriangiales</taxon>
        <taxon>Myriangiaceae</taxon>
        <taxon>Myriangium</taxon>
    </lineage>
</organism>
<reference evidence="3" key="1">
    <citation type="journal article" date="2020" name="Stud. Mycol.">
        <title>101 Dothideomycetes genomes: a test case for predicting lifestyles and emergence of pathogens.</title>
        <authorList>
            <person name="Haridas S."/>
            <person name="Albert R."/>
            <person name="Binder M."/>
            <person name="Bloem J."/>
            <person name="Labutti K."/>
            <person name="Salamov A."/>
            <person name="Andreopoulos B."/>
            <person name="Baker S."/>
            <person name="Barry K."/>
            <person name="Bills G."/>
            <person name="Bluhm B."/>
            <person name="Cannon C."/>
            <person name="Castanera R."/>
            <person name="Culley D."/>
            <person name="Daum C."/>
            <person name="Ezra D."/>
            <person name="Gonzalez J."/>
            <person name="Henrissat B."/>
            <person name="Kuo A."/>
            <person name="Liang C."/>
            <person name="Lipzen A."/>
            <person name="Lutzoni F."/>
            <person name="Magnuson J."/>
            <person name="Mondo S."/>
            <person name="Nolan M."/>
            <person name="Ohm R."/>
            <person name="Pangilinan J."/>
            <person name="Park H.-J."/>
            <person name="Ramirez L."/>
            <person name="Alfaro M."/>
            <person name="Sun H."/>
            <person name="Tritt A."/>
            <person name="Yoshinaga Y."/>
            <person name="Zwiers L.-H."/>
            <person name="Turgeon B."/>
            <person name="Goodwin S."/>
            <person name="Spatafora J."/>
            <person name="Crous P."/>
            <person name="Grigoriev I."/>
        </authorList>
    </citation>
    <scope>NUCLEOTIDE SEQUENCE</scope>
    <source>
        <strain evidence="3">CBS 260.36</strain>
    </source>
</reference>
<evidence type="ECO:0000313" key="3">
    <source>
        <dbReference type="EMBL" id="KAF2154762.1"/>
    </source>
</evidence>
<dbReference type="Pfam" id="PF12273">
    <property type="entry name" value="RCR"/>
    <property type="match status" value="1"/>
</dbReference>
<keyword evidence="2" id="KW-1133">Transmembrane helix</keyword>
<evidence type="ECO:0000313" key="4">
    <source>
        <dbReference type="Proteomes" id="UP000799439"/>
    </source>
</evidence>
<keyword evidence="2" id="KW-0472">Membrane</keyword>
<feature type="compositionally biased region" description="Polar residues" evidence="1">
    <location>
        <begin position="130"/>
        <end position="144"/>
    </location>
</feature>
<keyword evidence="4" id="KW-1185">Reference proteome</keyword>
<feature type="compositionally biased region" description="Low complexity" evidence="1">
    <location>
        <begin position="101"/>
        <end position="112"/>
    </location>
</feature>
<feature type="region of interest" description="Disordered" evidence="1">
    <location>
        <begin position="99"/>
        <end position="176"/>
    </location>
</feature>
<accession>A0A9P4J3H5</accession>
<dbReference type="EMBL" id="ML996083">
    <property type="protein sequence ID" value="KAF2154762.1"/>
    <property type="molecule type" value="Genomic_DNA"/>
</dbReference>
<name>A0A9P4J3H5_9PEZI</name>
<evidence type="ECO:0000256" key="2">
    <source>
        <dbReference type="SAM" id="Phobius"/>
    </source>
</evidence>
<sequence>MAAFLFKRQQCTNYDTQADCYTSFWWSNTGLAIRYAIVAVLFVLIAIFLMVSYLHAQRRVKRGLPPLGYHRWMLARRYQPQYNPNAYYMNGNMGHNGQGYGMPQYQQGPPAYNWDAPPQYQPPAGGSKAMANQNFGRNETSSDPTRPVAGMSQPTNADEVQYPPPSHPPPQHRREA</sequence>
<dbReference type="Proteomes" id="UP000799439">
    <property type="component" value="Unassembled WGS sequence"/>
</dbReference>
<protein>
    <submittedName>
        <fullName evidence="3">Uncharacterized protein</fullName>
    </submittedName>
</protein>
<evidence type="ECO:0000256" key="1">
    <source>
        <dbReference type="SAM" id="MobiDB-lite"/>
    </source>
</evidence>
<feature type="transmembrane region" description="Helical" evidence="2">
    <location>
        <begin position="32"/>
        <end position="54"/>
    </location>
</feature>
<dbReference type="AlphaFoldDB" id="A0A9P4J3H5"/>
<dbReference type="InterPro" id="IPR020999">
    <property type="entry name" value="Chitin_synth_reg_RCR"/>
</dbReference>